<evidence type="ECO:0000313" key="4">
    <source>
        <dbReference type="Proteomes" id="UP001203852"/>
    </source>
</evidence>
<accession>A0AAN6E2E1</accession>
<feature type="region of interest" description="Disordered" evidence="1">
    <location>
        <begin position="263"/>
        <end position="304"/>
    </location>
</feature>
<feature type="transmembrane region" description="Helical" evidence="2">
    <location>
        <begin position="128"/>
        <end position="149"/>
    </location>
</feature>
<proteinExistence type="predicted"/>
<dbReference type="EMBL" id="MU404351">
    <property type="protein sequence ID" value="KAI1616949.1"/>
    <property type="molecule type" value="Genomic_DNA"/>
</dbReference>
<dbReference type="Proteomes" id="UP001203852">
    <property type="component" value="Unassembled WGS sequence"/>
</dbReference>
<feature type="transmembrane region" description="Helical" evidence="2">
    <location>
        <begin position="38"/>
        <end position="61"/>
    </location>
</feature>
<evidence type="ECO:0000256" key="1">
    <source>
        <dbReference type="SAM" id="MobiDB-lite"/>
    </source>
</evidence>
<feature type="transmembrane region" description="Helical" evidence="2">
    <location>
        <begin position="73"/>
        <end position="92"/>
    </location>
</feature>
<protein>
    <submittedName>
        <fullName evidence="3">Uncharacterized protein</fullName>
    </submittedName>
</protein>
<keyword evidence="2" id="KW-0812">Transmembrane</keyword>
<comment type="caution">
    <text evidence="3">The sequence shown here is derived from an EMBL/GenBank/DDBJ whole genome shotgun (WGS) entry which is preliminary data.</text>
</comment>
<keyword evidence="2" id="KW-1133">Transmembrane helix</keyword>
<organism evidence="3 4">
    <name type="scientific">Exophiala viscosa</name>
    <dbReference type="NCBI Taxonomy" id="2486360"/>
    <lineage>
        <taxon>Eukaryota</taxon>
        <taxon>Fungi</taxon>
        <taxon>Dikarya</taxon>
        <taxon>Ascomycota</taxon>
        <taxon>Pezizomycotina</taxon>
        <taxon>Eurotiomycetes</taxon>
        <taxon>Chaetothyriomycetidae</taxon>
        <taxon>Chaetothyriales</taxon>
        <taxon>Herpotrichiellaceae</taxon>
        <taxon>Exophiala</taxon>
    </lineage>
</organism>
<evidence type="ECO:0000313" key="3">
    <source>
        <dbReference type="EMBL" id="KAI1616949.1"/>
    </source>
</evidence>
<keyword evidence="4" id="KW-1185">Reference proteome</keyword>
<reference evidence="3" key="1">
    <citation type="journal article" date="2022" name="bioRxiv">
        <title>Deciphering the potential niche of two novel black yeast fungi from a biological soil crust based on their genomes, phenotypes, and melanin regulation.</title>
        <authorList>
            <consortium name="DOE Joint Genome Institute"/>
            <person name="Carr E.C."/>
            <person name="Barton Q."/>
            <person name="Grambo S."/>
            <person name="Sullivan M."/>
            <person name="Renfro C.M."/>
            <person name="Kuo A."/>
            <person name="Pangilinan J."/>
            <person name="Lipzen A."/>
            <person name="Keymanesh K."/>
            <person name="Savage E."/>
            <person name="Barry K."/>
            <person name="Grigoriev I.V."/>
            <person name="Riekhof W.R."/>
            <person name="Harris S.S."/>
        </authorList>
    </citation>
    <scope>NUCLEOTIDE SEQUENCE</scope>
    <source>
        <strain evidence="3">JF 03-4F</strain>
    </source>
</reference>
<sequence length="323" mass="35709">MPSTLTPGGNIASHDLVPAASQRSAPSNAGMHTRAAQVILLVFSLILAIFILIAASKYAAWAHVMTTATGDSFIHSALVLYIGTIPLFSLLYTTAHLAALQFNVLPIPQGTGTGTRKTTHSSPYDTDYTATSTFFILLFSILHFLMWLLQSILCTSCELAPILAGTEGRVPRWCPQSRFKDSGQPSLANTLATLATVKDFTQWIMVLMTMFLIECARREYTCAEHVRSEAFRREGTVVEAIDLTVAKISGPRLLTPEEIATQQRLKDEEEAEKQKEEQDRRARMNAPRQPMGPGVPGNTDNYYGNGMTLKRSNTLNYMYESRI</sequence>
<feature type="compositionally biased region" description="Basic and acidic residues" evidence="1">
    <location>
        <begin position="264"/>
        <end position="282"/>
    </location>
</feature>
<name>A0AAN6E2E1_9EURO</name>
<dbReference type="AlphaFoldDB" id="A0AAN6E2E1"/>
<keyword evidence="2" id="KW-0472">Membrane</keyword>
<gene>
    <name evidence="3" type="ORF">EDD36DRAFT_150482</name>
</gene>
<evidence type="ECO:0000256" key="2">
    <source>
        <dbReference type="SAM" id="Phobius"/>
    </source>
</evidence>